<dbReference type="InterPro" id="IPR046346">
    <property type="entry name" value="Aminoacid_DH-like_N_sf"/>
</dbReference>
<dbReference type="PANTHER" id="PTHR21089:SF1">
    <property type="entry name" value="BIFUNCTIONAL 3-DEHYDROQUINATE DEHYDRATASE_SHIKIMATE DEHYDROGENASE, CHLOROPLASTIC"/>
    <property type="match status" value="1"/>
</dbReference>
<name>A0A2A9EIA4_9MICO</name>
<evidence type="ECO:0000313" key="5">
    <source>
        <dbReference type="EMBL" id="PFG37980.1"/>
    </source>
</evidence>
<dbReference type="NCBIfam" id="NF001311">
    <property type="entry name" value="PRK00258.1-3"/>
    <property type="match status" value="1"/>
</dbReference>
<dbReference type="GO" id="GO:0009073">
    <property type="term" value="P:aromatic amino acid family biosynthetic process"/>
    <property type="evidence" value="ECO:0007669"/>
    <property type="project" value="UniProtKB-KW"/>
</dbReference>
<keyword evidence="6" id="KW-1185">Reference proteome</keyword>
<dbReference type="Gene3D" id="3.40.50.720">
    <property type="entry name" value="NAD(P)-binding Rossmann-like Domain"/>
    <property type="match status" value="1"/>
</dbReference>
<gene>
    <name evidence="5" type="ORF">ATJ97_0448</name>
</gene>
<dbReference type="SUPFAM" id="SSF51735">
    <property type="entry name" value="NAD(P)-binding Rossmann-fold domains"/>
    <property type="match status" value="1"/>
</dbReference>
<comment type="caution">
    <text evidence="5">The sequence shown here is derived from an EMBL/GenBank/DDBJ whole genome shotgun (WGS) entry which is preliminary data.</text>
</comment>
<sequence length="333" mass="34483">MLSVGEKGAYMSVVGQDLTAPEVRRRAAVLGHPVRHSLSPVLHRAAYAQLGLTGWAYGLQDVTAAELPAVLEQLDGTWGGLSLTMPLKQSVIPLLDVVDPLAEVTGAVNTLVVQPGRDGRAGPFVGFNTDVRGIVAALREVAPQGWQPRRPVVLGARATASSALAAFGELGATSTTLVARSVAGPGSAAVAAHRMGVATTHRPWTSAEVAVDALLAADVVVSTVPSGVADDVAAALAARLDGSEDALAGAVLLDVVYDPWPTPLARAWREAGGAIAPGWAMLLHQAEAQVRLFTGRDPDVAVMRASLLAELDRRHAGRAVSDSPVVFDLARRG</sequence>
<dbReference type="InterPro" id="IPR036291">
    <property type="entry name" value="NAD(P)-bd_dom_sf"/>
</dbReference>
<dbReference type="EMBL" id="PDJI01000004">
    <property type="protein sequence ID" value="PFG37980.1"/>
    <property type="molecule type" value="Genomic_DNA"/>
</dbReference>
<comment type="pathway">
    <text evidence="1">Metabolic intermediate biosynthesis; chorismate biosynthesis; chorismate from D-erythrose 4-phosphate and phosphoenolpyruvate: step 4/7.</text>
</comment>
<evidence type="ECO:0000256" key="1">
    <source>
        <dbReference type="ARBA" id="ARBA00004871"/>
    </source>
</evidence>
<dbReference type="AlphaFoldDB" id="A0A2A9EIA4"/>
<dbReference type="GO" id="GO:0004764">
    <property type="term" value="F:shikimate 3-dehydrogenase (NADP+) activity"/>
    <property type="evidence" value="ECO:0007669"/>
    <property type="project" value="InterPro"/>
</dbReference>
<evidence type="ECO:0000256" key="2">
    <source>
        <dbReference type="ARBA" id="ARBA00023141"/>
    </source>
</evidence>
<dbReference type="SUPFAM" id="SSF53223">
    <property type="entry name" value="Aminoacid dehydrogenase-like, N-terminal domain"/>
    <property type="match status" value="1"/>
</dbReference>
<protein>
    <submittedName>
        <fullName evidence="5">Shikimate dehydrogenase</fullName>
    </submittedName>
</protein>
<evidence type="ECO:0000313" key="6">
    <source>
        <dbReference type="Proteomes" id="UP000222106"/>
    </source>
</evidence>
<dbReference type="Gene3D" id="3.40.50.10860">
    <property type="entry name" value="Leucine Dehydrogenase, chain A, domain 1"/>
    <property type="match status" value="1"/>
</dbReference>
<proteinExistence type="predicted"/>
<reference evidence="5 6" key="1">
    <citation type="submission" date="2017-10" db="EMBL/GenBank/DDBJ databases">
        <title>Sequencing the genomes of 1000 actinobacteria strains.</title>
        <authorList>
            <person name="Klenk H.-P."/>
        </authorList>
    </citation>
    <scope>NUCLEOTIDE SEQUENCE [LARGE SCALE GENOMIC DNA]</scope>
    <source>
        <strain evidence="5 6">DSM 21838</strain>
    </source>
</reference>
<dbReference type="GO" id="GO:0050661">
    <property type="term" value="F:NADP binding"/>
    <property type="evidence" value="ECO:0007669"/>
    <property type="project" value="TreeGrafter"/>
</dbReference>
<dbReference type="Pfam" id="PF18317">
    <property type="entry name" value="SDH_C"/>
    <property type="match status" value="1"/>
</dbReference>
<dbReference type="PANTHER" id="PTHR21089">
    <property type="entry name" value="SHIKIMATE DEHYDROGENASE"/>
    <property type="match status" value="1"/>
</dbReference>
<organism evidence="5 6">
    <name type="scientific">Georgenia soli</name>
    <dbReference type="NCBI Taxonomy" id="638953"/>
    <lineage>
        <taxon>Bacteria</taxon>
        <taxon>Bacillati</taxon>
        <taxon>Actinomycetota</taxon>
        <taxon>Actinomycetes</taxon>
        <taxon>Micrococcales</taxon>
        <taxon>Bogoriellaceae</taxon>
        <taxon>Georgenia</taxon>
    </lineage>
</organism>
<dbReference type="GO" id="GO:0009423">
    <property type="term" value="P:chorismate biosynthetic process"/>
    <property type="evidence" value="ECO:0007669"/>
    <property type="project" value="TreeGrafter"/>
</dbReference>
<dbReference type="Proteomes" id="UP000222106">
    <property type="component" value="Unassembled WGS sequence"/>
</dbReference>
<evidence type="ECO:0000259" key="4">
    <source>
        <dbReference type="Pfam" id="PF18317"/>
    </source>
</evidence>
<accession>A0A2A9EIA4</accession>
<dbReference type="InterPro" id="IPR022893">
    <property type="entry name" value="Shikimate_DH_fam"/>
</dbReference>
<feature type="domain" description="Shikimate dehydrogenase substrate binding N-terminal" evidence="3">
    <location>
        <begin position="29"/>
        <end position="111"/>
    </location>
</feature>
<dbReference type="InterPro" id="IPR041121">
    <property type="entry name" value="SDH_C"/>
</dbReference>
<evidence type="ECO:0000259" key="3">
    <source>
        <dbReference type="Pfam" id="PF08501"/>
    </source>
</evidence>
<dbReference type="GO" id="GO:0019632">
    <property type="term" value="P:shikimate metabolic process"/>
    <property type="evidence" value="ECO:0007669"/>
    <property type="project" value="TreeGrafter"/>
</dbReference>
<dbReference type="GO" id="GO:0005829">
    <property type="term" value="C:cytosol"/>
    <property type="evidence" value="ECO:0007669"/>
    <property type="project" value="TreeGrafter"/>
</dbReference>
<feature type="domain" description="SDH C-terminal" evidence="4">
    <location>
        <begin position="278"/>
        <end position="308"/>
    </location>
</feature>
<dbReference type="Pfam" id="PF08501">
    <property type="entry name" value="Shikimate_dh_N"/>
    <property type="match status" value="1"/>
</dbReference>
<dbReference type="InterPro" id="IPR013708">
    <property type="entry name" value="Shikimate_DH-bd_N"/>
</dbReference>
<keyword evidence="2" id="KW-0028">Amino-acid biosynthesis</keyword>
<keyword evidence="2" id="KW-0057">Aromatic amino acid biosynthesis</keyword>